<evidence type="ECO:0000256" key="3">
    <source>
        <dbReference type="ARBA" id="ARBA00022603"/>
    </source>
</evidence>
<dbReference type="AlphaFoldDB" id="A0AAE3YD28"/>
<accession>A0AAE3YD28</accession>
<proteinExistence type="predicted"/>
<comment type="caution">
    <text evidence="7">The sequence shown here is derived from an EMBL/GenBank/DDBJ whole genome shotgun (WGS) entry which is preliminary data.</text>
</comment>
<protein>
    <submittedName>
        <fullName evidence="7">16S rRNA (Guanine1207-N2)-methyltransferase</fullName>
        <ecNumber evidence="7">2.1.1.172</ecNumber>
    </submittedName>
</protein>
<dbReference type="GO" id="GO:0052914">
    <property type="term" value="F:16S rRNA (guanine(1207)-N(2))-methyltransferase activity"/>
    <property type="evidence" value="ECO:0007669"/>
    <property type="project" value="UniProtKB-EC"/>
</dbReference>
<keyword evidence="2" id="KW-0698">rRNA processing</keyword>
<dbReference type="Pfam" id="PF26049">
    <property type="entry name" value="RLMG_N"/>
    <property type="match status" value="1"/>
</dbReference>
<dbReference type="PROSITE" id="PS00092">
    <property type="entry name" value="N6_MTASE"/>
    <property type="match status" value="1"/>
</dbReference>
<dbReference type="RefSeq" id="WP_309848655.1">
    <property type="nucleotide sequence ID" value="NZ_BAAAIU010000004.1"/>
</dbReference>
<feature type="domain" description="Methyltransferase small" evidence="5">
    <location>
        <begin position="228"/>
        <end position="398"/>
    </location>
</feature>
<dbReference type="EMBL" id="JAVDUI010000001">
    <property type="protein sequence ID" value="MDR6891179.1"/>
    <property type="molecule type" value="Genomic_DNA"/>
</dbReference>
<reference evidence="7" key="1">
    <citation type="submission" date="2023-07" db="EMBL/GenBank/DDBJ databases">
        <title>Sequencing the genomes of 1000 actinobacteria strains.</title>
        <authorList>
            <person name="Klenk H.-P."/>
        </authorList>
    </citation>
    <scope>NUCLEOTIDE SEQUENCE</scope>
    <source>
        <strain evidence="7">DSM 13988</strain>
    </source>
</reference>
<keyword evidence="4 7" id="KW-0808">Transferase</keyword>
<dbReference type="PANTHER" id="PTHR47816:SF5">
    <property type="entry name" value="RIBOSOMAL RNA LARGE SUBUNIT METHYLTRANSFERASE G"/>
    <property type="match status" value="1"/>
</dbReference>
<evidence type="ECO:0000256" key="4">
    <source>
        <dbReference type="ARBA" id="ARBA00022679"/>
    </source>
</evidence>
<keyword evidence="8" id="KW-1185">Reference proteome</keyword>
<dbReference type="EC" id="2.1.1.172" evidence="7"/>
<dbReference type="GO" id="GO:0003676">
    <property type="term" value="F:nucleic acid binding"/>
    <property type="evidence" value="ECO:0007669"/>
    <property type="project" value="InterPro"/>
</dbReference>
<dbReference type="InterPro" id="IPR058679">
    <property type="entry name" value="RlmG_N"/>
</dbReference>
<dbReference type="CDD" id="cd02440">
    <property type="entry name" value="AdoMet_MTases"/>
    <property type="match status" value="1"/>
</dbReference>
<organism evidence="7 8">
    <name type="scientific">Falsarthrobacter nasiphocae</name>
    <dbReference type="NCBI Taxonomy" id="189863"/>
    <lineage>
        <taxon>Bacteria</taxon>
        <taxon>Bacillati</taxon>
        <taxon>Actinomycetota</taxon>
        <taxon>Actinomycetes</taxon>
        <taxon>Micrococcales</taxon>
        <taxon>Micrococcaceae</taxon>
        <taxon>Falsarthrobacter</taxon>
    </lineage>
</organism>
<dbReference type="PANTHER" id="PTHR47816">
    <property type="entry name" value="RIBOSOMAL RNA SMALL SUBUNIT METHYLTRANSFERASE C"/>
    <property type="match status" value="1"/>
</dbReference>
<keyword evidence="1" id="KW-0963">Cytoplasm</keyword>
<keyword evidence="3 7" id="KW-0489">Methyltransferase</keyword>
<dbReference type="InterPro" id="IPR007848">
    <property type="entry name" value="Small_mtfrase_dom"/>
</dbReference>
<feature type="domain" description="RlmG N-terminal" evidence="6">
    <location>
        <begin position="28"/>
        <end position="204"/>
    </location>
</feature>
<sequence length="403" mass="42633">MSEPQTPAPLELRPPRETSPELAALYERLGRWPDVQAPELVAVDAADRLLVDTALAMLADGPQEGAEPPRVVVAGETYGAVSLAMAQETGQRVLVVTDSQVHRNAIFNNAAAAGLAERIEFLDLEDLAGATGRAPVLVLALAPRAHAVLEEWADAAARLPGILGLLVGGRLKHMSLGLNDRLEASFASVQPSRARQKARLIWASSPAPGPERSFVTRSSHDVGLRAPLTLCAVPGAFGADRLDPGTRLLLPVLAEELAAATPPQIVDAGCGNGTIAVFAALVDPEVRVVATDVSRAAIRATELTAEANGVEIRTVLDDALSTWPDASEDFIVLNPPFHAGNTVTEDIALKLFEAAGRVLRPGGTLLTVWNAPLAYSRHLRRHVGTTVTVASNRKFQVTRSLKG</sequence>
<dbReference type="InterPro" id="IPR029063">
    <property type="entry name" value="SAM-dependent_MTases_sf"/>
</dbReference>
<evidence type="ECO:0000313" key="7">
    <source>
        <dbReference type="EMBL" id="MDR6891179.1"/>
    </source>
</evidence>
<dbReference type="Proteomes" id="UP001247307">
    <property type="component" value="Unassembled WGS sequence"/>
</dbReference>
<evidence type="ECO:0000259" key="5">
    <source>
        <dbReference type="Pfam" id="PF05175"/>
    </source>
</evidence>
<gene>
    <name evidence="7" type="ORF">J2S35_000119</name>
</gene>
<dbReference type="InterPro" id="IPR002052">
    <property type="entry name" value="DNA_methylase_N6_adenine_CS"/>
</dbReference>
<dbReference type="SUPFAM" id="SSF53335">
    <property type="entry name" value="S-adenosyl-L-methionine-dependent methyltransferases"/>
    <property type="match status" value="1"/>
</dbReference>
<dbReference type="Pfam" id="PF05175">
    <property type="entry name" value="MTS"/>
    <property type="match status" value="1"/>
</dbReference>
<dbReference type="InterPro" id="IPR046977">
    <property type="entry name" value="RsmC/RlmG"/>
</dbReference>
<evidence type="ECO:0000313" key="8">
    <source>
        <dbReference type="Proteomes" id="UP001247307"/>
    </source>
</evidence>
<evidence type="ECO:0000259" key="6">
    <source>
        <dbReference type="Pfam" id="PF26049"/>
    </source>
</evidence>
<evidence type="ECO:0000256" key="1">
    <source>
        <dbReference type="ARBA" id="ARBA00022490"/>
    </source>
</evidence>
<dbReference type="Gene3D" id="3.40.50.150">
    <property type="entry name" value="Vaccinia Virus protein VP39"/>
    <property type="match status" value="2"/>
</dbReference>
<name>A0AAE3YD28_9MICC</name>
<evidence type="ECO:0000256" key="2">
    <source>
        <dbReference type="ARBA" id="ARBA00022552"/>
    </source>
</evidence>